<dbReference type="InterPro" id="IPR012337">
    <property type="entry name" value="RNaseH-like_sf"/>
</dbReference>
<dbReference type="InterPro" id="IPR002156">
    <property type="entry name" value="RNaseH_domain"/>
</dbReference>
<proteinExistence type="predicted"/>
<dbReference type="GO" id="GO:0003676">
    <property type="term" value="F:nucleic acid binding"/>
    <property type="evidence" value="ECO:0007669"/>
    <property type="project" value="InterPro"/>
</dbReference>
<keyword evidence="2" id="KW-1185">Reference proteome</keyword>
<organism evidence="1 2">
    <name type="scientific">Rhodnius prolixus</name>
    <name type="common">Triatomid bug</name>
    <dbReference type="NCBI Taxonomy" id="13249"/>
    <lineage>
        <taxon>Eukaryota</taxon>
        <taxon>Metazoa</taxon>
        <taxon>Ecdysozoa</taxon>
        <taxon>Arthropoda</taxon>
        <taxon>Hexapoda</taxon>
        <taxon>Insecta</taxon>
        <taxon>Pterygota</taxon>
        <taxon>Neoptera</taxon>
        <taxon>Paraneoptera</taxon>
        <taxon>Hemiptera</taxon>
        <taxon>Heteroptera</taxon>
        <taxon>Panheteroptera</taxon>
        <taxon>Cimicomorpha</taxon>
        <taxon>Reduviidae</taxon>
        <taxon>Triatominae</taxon>
        <taxon>Rhodnius</taxon>
    </lineage>
</organism>
<dbReference type="VEuPathDB" id="VectorBase:RPRC011757"/>
<dbReference type="SUPFAM" id="SSF53098">
    <property type="entry name" value="Ribonuclease H-like"/>
    <property type="match status" value="1"/>
</dbReference>
<dbReference type="InterPro" id="IPR036397">
    <property type="entry name" value="RNaseH_sf"/>
</dbReference>
<reference evidence="1" key="1">
    <citation type="submission" date="2015-05" db="UniProtKB">
        <authorList>
            <consortium name="EnsemblMetazoa"/>
        </authorList>
    </citation>
    <scope>IDENTIFICATION</scope>
</reference>
<dbReference type="PROSITE" id="PS50879">
    <property type="entry name" value="RNASE_H_1"/>
    <property type="match status" value="1"/>
</dbReference>
<dbReference type="AlphaFoldDB" id="T1I638"/>
<protein>
    <submittedName>
        <fullName evidence="1">RNase H domain-containing protein</fullName>
    </submittedName>
</protein>
<accession>T1I638</accession>
<dbReference type="GO" id="GO:0004523">
    <property type="term" value="F:RNA-DNA hybrid ribonuclease activity"/>
    <property type="evidence" value="ECO:0007669"/>
    <property type="project" value="InterPro"/>
</dbReference>
<dbReference type="Proteomes" id="UP000015103">
    <property type="component" value="Unassembled WGS sequence"/>
</dbReference>
<dbReference type="InParanoid" id="T1I638"/>
<dbReference type="EnsemblMetazoa" id="RPRC011757-RA">
    <property type="protein sequence ID" value="RPRC011757-PA"/>
    <property type="gene ID" value="RPRC011757"/>
</dbReference>
<name>T1I638_RHOPR</name>
<dbReference type="HOGENOM" id="CLU_2545454_0_0_1"/>
<dbReference type="EMBL" id="ACPB03020308">
    <property type="status" value="NOT_ANNOTATED_CDS"/>
    <property type="molecule type" value="Genomic_DNA"/>
</dbReference>
<evidence type="ECO:0000313" key="1">
    <source>
        <dbReference type="EnsemblMetazoa" id="RPRC011757-PA"/>
    </source>
</evidence>
<evidence type="ECO:0000313" key="2">
    <source>
        <dbReference type="Proteomes" id="UP000015103"/>
    </source>
</evidence>
<sequence length="83" mass="9133">MAGGKKILFKRGGDCRNEWPWNNCSNKVWLEWVPGHVGIKGNVTADVLARNGVNTSFIGPEPVLGDHQGCSSWGSHRLDFVDL</sequence>
<dbReference type="Gene3D" id="3.30.420.10">
    <property type="entry name" value="Ribonuclease H-like superfamily/Ribonuclease H"/>
    <property type="match status" value="1"/>
</dbReference>